<reference evidence="2" key="2">
    <citation type="submission" date="2015-06" db="UniProtKB">
        <authorList>
            <consortium name="EnsemblMetazoa"/>
        </authorList>
    </citation>
    <scope>IDENTIFICATION</scope>
</reference>
<dbReference type="EnsemblMetazoa" id="tetur03g02950.1">
    <property type="protein sequence ID" value="tetur03g02950.1"/>
    <property type="gene ID" value="tetur03g02950"/>
</dbReference>
<proteinExistence type="predicted"/>
<dbReference type="InterPro" id="IPR032135">
    <property type="entry name" value="DUF4817"/>
</dbReference>
<evidence type="ECO:0000259" key="1">
    <source>
        <dbReference type="Pfam" id="PF16087"/>
    </source>
</evidence>
<dbReference type="AlphaFoldDB" id="T1JZ76"/>
<organism evidence="2 3">
    <name type="scientific">Tetranychus urticae</name>
    <name type="common">Two-spotted spider mite</name>
    <dbReference type="NCBI Taxonomy" id="32264"/>
    <lineage>
        <taxon>Eukaryota</taxon>
        <taxon>Metazoa</taxon>
        <taxon>Ecdysozoa</taxon>
        <taxon>Arthropoda</taxon>
        <taxon>Chelicerata</taxon>
        <taxon>Arachnida</taxon>
        <taxon>Acari</taxon>
        <taxon>Acariformes</taxon>
        <taxon>Trombidiformes</taxon>
        <taxon>Prostigmata</taxon>
        <taxon>Eleutherengona</taxon>
        <taxon>Raphignathae</taxon>
        <taxon>Tetranychoidea</taxon>
        <taxon>Tetranychidae</taxon>
        <taxon>Tetranychus</taxon>
    </lineage>
</organism>
<keyword evidence="3" id="KW-1185">Reference proteome</keyword>
<name>T1JZ76_TETUR</name>
<protein>
    <recommendedName>
        <fullName evidence="1">DUF4817 domain-containing protein</fullName>
    </recommendedName>
</protein>
<dbReference type="Proteomes" id="UP000015104">
    <property type="component" value="Unassembled WGS sequence"/>
</dbReference>
<dbReference type="EMBL" id="CAEY01001117">
    <property type="status" value="NOT_ANNOTATED_CDS"/>
    <property type="molecule type" value="Genomic_DNA"/>
</dbReference>
<dbReference type="HOGENOM" id="CLU_2725438_0_0_1"/>
<evidence type="ECO:0000313" key="3">
    <source>
        <dbReference type="Proteomes" id="UP000015104"/>
    </source>
</evidence>
<reference evidence="3" key="1">
    <citation type="submission" date="2011-08" db="EMBL/GenBank/DDBJ databases">
        <authorList>
            <person name="Rombauts S."/>
        </authorList>
    </citation>
    <scope>NUCLEOTIDE SEQUENCE</scope>
    <source>
        <strain evidence="3">London</strain>
    </source>
</reference>
<feature type="domain" description="DUF4817" evidence="1">
    <location>
        <begin position="16"/>
        <end position="70"/>
    </location>
</feature>
<accession>T1JZ76</accession>
<evidence type="ECO:0000313" key="2">
    <source>
        <dbReference type="EnsemblMetazoa" id="tetur03g02950.1"/>
    </source>
</evidence>
<sequence length="72" mass="8279">MYALNVQPSEAFQAMTLHQRLYFVTAYYKAKKNLEGAIAILREEYPDIVLPTNRELLLLVSEFEATGTLELK</sequence>
<dbReference type="Pfam" id="PF16087">
    <property type="entry name" value="DUF4817"/>
    <property type="match status" value="1"/>
</dbReference>